<proteinExistence type="predicted"/>
<name>A0ABQ0LE90_MYCCL</name>
<evidence type="ECO:0000313" key="1">
    <source>
        <dbReference type="EMBL" id="GAT48161.1"/>
    </source>
</evidence>
<evidence type="ECO:0000313" key="2">
    <source>
        <dbReference type="Proteomes" id="UP000815677"/>
    </source>
</evidence>
<evidence type="ECO:0008006" key="3">
    <source>
        <dbReference type="Google" id="ProtNLM"/>
    </source>
</evidence>
<sequence length="723" mass="81660">MLVRSSSPPEAHRLTPGFRIMLHLPDEIILQILAPAFDIPDEHFADPSQHSPFAKYRFSSAEYLAVCKSWLRVGTPLLYQTCILRCEAQTAALERTLQIHPEFGRYIRRLRLEVIHAAPLRTVLRGSPNIRELALAINAHSKLGEDVNLLAGLARALSAVKPTRIVLFDARNIPSRDITSPLILPCLLDDWKPTVFELPESPSGSLSPLVQLFAEALSIAPNLKTIVIPFVSIVRPQETHHLAVIAQNPNIQRIRMRSPSSWNSRQIISFDAITQHPVLSRIVELPIQEDKSEPIVDTSKLQYSTSHVPKSIWQLIMRFTLSLNPDDPRPDDRKPYLGLLTVCKLFHRIAQPYLHSAMVFRGSFALIDFLQRLECNPSLRPGLRALFFELPKNAWTVSLDRLFDDELLPLNITTFVGIEPLELYTRLFANFGHTSGKSLTHIDGLILTRDHGKESPALFGAFRALRTLCFESCVYWHVTDIPSDALPMLERLYLCCTHPGSESLVRVLAGMRLTSLRHVAFINRATIAPRKSDPPSALSVPSKLFVAIKRFLGAHGPAKLTSLNVPEGLLQHDAEAPRKYPKLLELCDRLEQLEVECGSEIPRAKVLNFSESEGQVEATVQRIAFAFKREELTRLQRMELFVENDWVAFFYSLDLRGFPHLGEIALAGLRWPETEQEIADSQMVTAAEQLLDGGVRLVDGDGLGWRPKLQRMRRFRRNALGRM</sequence>
<dbReference type="EMBL" id="DF844314">
    <property type="protein sequence ID" value="GAT48161.1"/>
    <property type="molecule type" value="Genomic_DNA"/>
</dbReference>
<organism evidence="1 2">
    <name type="scientific">Mycena chlorophos</name>
    <name type="common">Agaric fungus</name>
    <name type="synonym">Agaricus chlorophos</name>
    <dbReference type="NCBI Taxonomy" id="658473"/>
    <lineage>
        <taxon>Eukaryota</taxon>
        <taxon>Fungi</taxon>
        <taxon>Dikarya</taxon>
        <taxon>Basidiomycota</taxon>
        <taxon>Agaricomycotina</taxon>
        <taxon>Agaricomycetes</taxon>
        <taxon>Agaricomycetidae</taxon>
        <taxon>Agaricales</taxon>
        <taxon>Marasmiineae</taxon>
        <taxon>Mycenaceae</taxon>
        <taxon>Mycena</taxon>
    </lineage>
</organism>
<accession>A0ABQ0LE90</accession>
<dbReference type="Proteomes" id="UP000815677">
    <property type="component" value="Unassembled WGS sequence"/>
</dbReference>
<reference evidence="1" key="1">
    <citation type="submission" date="2014-09" db="EMBL/GenBank/DDBJ databases">
        <title>Genome sequence of the luminous mushroom Mycena chlorophos for searching fungal bioluminescence genes.</title>
        <authorList>
            <person name="Tanaka Y."/>
            <person name="Kasuga D."/>
            <person name="Oba Y."/>
            <person name="Hase S."/>
            <person name="Sato K."/>
            <person name="Oba Y."/>
            <person name="Sakakibara Y."/>
        </authorList>
    </citation>
    <scope>NUCLEOTIDE SEQUENCE</scope>
</reference>
<gene>
    <name evidence="1" type="ORF">MCHLO_05593</name>
</gene>
<keyword evidence="2" id="KW-1185">Reference proteome</keyword>
<protein>
    <recommendedName>
        <fullName evidence="3">F-box domain-containing protein</fullName>
    </recommendedName>
</protein>